<evidence type="ECO:0000313" key="1">
    <source>
        <dbReference type="EMBL" id="EMR04190.1"/>
    </source>
</evidence>
<dbReference type="Proteomes" id="UP000011910">
    <property type="component" value="Unassembled WGS sequence"/>
</dbReference>
<proteinExistence type="predicted"/>
<reference evidence="1 2" key="1">
    <citation type="journal article" date="2013" name="Genome Announc.">
        <title>Draft Genome Sequence of Cesiribacter andamanensis Strain AMV16T, Isolated from a Soil Sample from a Mud Volcano in the Andaman Islands, India.</title>
        <authorList>
            <person name="Shivaji S."/>
            <person name="Ara S."/>
            <person name="Begum Z."/>
            <person name="Srinivas T.N."/>
            <person name="Singh A."/>
            <person name="Kumar Pinnaka A."/>
        </authorList>
    </citation>
    <scope>NUCLEOTIDE SEQUENCE [LARGE SCALE GENOMIC DNA]</scope>
    <source>
        <strain evidence="1 2">AMV16</strain>
    </source>
</reference>
<gene>
    <name evidence="1" type="ORF">ADICEAN_00598</name>
</gene>
<dbReference type="AlphaFoldDB" id="M7NR54"/>
<dbReference type="EMBL" id="AODQ01000009">
    <property type="protein sequence ID" value="EMR04190.1"/>
    <property type="molecule type" value="Genomic_DNA"/>
</dbReference>
<organism evidence="1 2">
    <name type="scientific">Cesiribacter andamanensis AMV16</name>
    <dbReference type="NCBI Taxonomy" id="1279009"/>
    <lineage>
        <taxon>Bacteria</taxon>
        <taxon>Pseudomonadati</taxon>
        <taxon>Bacteroidota</taxon>
        <taxon>Cytophagia</taxon>
        <taxon>Cytophagales</taxon>
        <taxon>Cesiribacteraceae</taxon>
        <taxon>Cesiribacter</taxon>
    </lineage>
</organism>
<keyword evidence="2" id="KW-1185">Reference proteome</keyword>
<sequence length="198" mass="20561">MPAGRKIIDPLLFEALPEGFAGYYPPLGNSLPHVKGVAGLVFGQKRIQAYFLFNGSPQLQAPGVAVRLGAVAPLAAGLQPEHRAEVQIKIRGLYAEEIGGSAVKILQEGIAGHLRLLAPLPVVVGQKLYVEAVGGRALLLQAVVQRIGQAGNGQAAVGAVAGMVGSKTAPANLIAVQQVVIVGVQRRHGSLRLGIGRR</sequence>
<accession>M7NR54</accession>
<name>M7NR54_9BACT</name>
<evidence type="ECO:0000313" key="2">
    <source>
        <dbReference type="Proteomes" id="UP000011910"/>
    </source>
</evidence>
<comment type="caution">
    <text evidence="1">The sequence shown here is derived from an EMBL/GenBank/DDBJ whole genome shotgun (WGS) entry which is preliminary data.</text>
</comment>
<protein>
    <submittedName>
        <fullName evidence="1">Uncharacterized protein</fullName>
    </submittedName>
</protein>